<evidence type="ECO:0000313" key="1">
    <source>
        <dbReference type="EMBL" id="EKC45018.1"/>
    </source>
</evidence>
<accession>K1RHS3</accession>
<dbReference type="InterPro" id="IPR029033">
    <property type="entry name" value="His_PPase_superfam"/>
</dbReference>
<dbReference type="PANTHER" id="PTHR48100:SF44">
    <property type="entry name" value="PHOSPHATASE C1620.13-RELATED"/>
    <property type="match status" value="1"/>
</dbReference>
<dbReference type="PANTHER" id="PTHR48100">
    <property type="entry name" value="BROAD-SPECIFICITY PHOSPHATASE YOR283W-RELATED"/>
    <property type="match status" value="1"/>
</dbReference>
<comment type="caution">
    <text evidence="1">The sequence shown here is derived from an EMBL/GenBank/DDBJ whole genome shotgun (WGS) entry which is preliminary data.</text>
</comment>
<dbReference type="InterPro" id="IPR013078">
    <property type="entry name" value="His_Pase_superF_clade-1"/>
</dbReference>
<dbReference type="CDD" id="cd07067">
    <property type="entry name" value="HP_PGM_like"/>
    <property type="match status" value="1"/>
</dbReference>
<dbReference type="AlphaFoldDB" id="K1RHS3"/>
<proteinExistence type="predicted"/>
<dbReference type="EC" id="3.1.3.13" evidence="1"/>
<dbReference type="InterPro" id="IPR001345">
    <property type="entry name" value="PG/BPGM_mutase_AS"/>
</dbReference>
<organism evidence="1">
    <name type="scientific">human gut metagenome</name>
    <dbReference type="NCBI Taxonomy" id="408170"/>
    <lineage>
        <taxon>unclassified sequences</taxon>
        <taxon>metagenomes</taxon>
        <taxon>organismal metagenomes</taxon>
    </lineage>
</organism>
<dbReference type="PROSITE" id="PS00175">
    <property type="entry name" value="PG_MUTASE"/>
    <property type="match status" value="1"/>
</dbReference>
<reference evidence="1" key="1">
    <citation type="journal article" date="2013" name="Environ. Microbiol.">
        <title>Microbiota from the distal guts of lean and obese adolescents exhibit partial functional redundancy besides clear differences in community structure.</title>
        <authorList>
            <person name="Ferrer M."/>
            <person name="Ruiz A."/>
            <person name="Lanza F."/>
            <person name="Haange S.B."/>
            <person name="Oberbach A."/>
            <person name="Till H."/>
            <person name="Bargiela R."/>
            <person name="Campoy C."/>
            <person name="Segura M.T."/>
            <person name="Richter M."/>
            <person name="von Bergen M."/>
            <person name="Seifert J."/>
            <person name="Suarez A."/>
        </authorList>
    </citation>
    <scope>NUCLEOTIDE SEQUENCE</scope>
</reference>
<dbReference type="InterPro" id="IPR050275">
    <property type="entry name" value="PGM_Phosphatase"/>
</dbReference>
<dbReference type="SMART" id="SM00855">
    <property type="entry name" value="PGAM"/>
    <property type="match status" value="1"/>
</dbReference>
<gene>
    <name evidence="1" type="ORF">OBE_17173</name>
</gene>
<sequence>MTTIYLVRHGETDENSKNIIQGRKNTHLNTKGVQKTKELRQTIISLGVDICYTSPLLRTLETAFGLVADKALIIKDDRLLERNMGIFDDKNIKEYNPEKYWDYNLNSSDDGVECLKDLFERCNNFLNDVISKNQDKKILIVSHASVIRCMHHILRNTNLNNEKLHIPIPNSYFEVVKIPKSIAT</sequence>
<dbReference type="PIRSF" id="PIRSF000709">
    <property type="entry name" value="6PFK_2-Ptase"/>
    <property type="match status" value="1"/>
</dbReference>
<dbReference type="GO" id="GO:0016791">
    <property type="term" value="F:phosphatase activity"/>
    <property type="evidence" value="ECO:0007669"/>
    <property type="project" value="TreeGrafter"/>
</dbReference>
<dbReference type="SUPFAM" id="SSF53254">
    <property type="entry name" value="Phosphoglycerate mutase-like"/>
    <property type="match status" value="1"/>
</dbReference>
<dbReference type="GO" id="GO:0005829">
    <property type="term" value="C:cytosol"/>
    <property type="evidence" value="ECO:0007669"/>
    <property type="project" value="TreeGrafter"/>
</dbReference>
<dbReference type="Gene3D" id="3.40.50.1240">
    <property type="entry name" value="Phosphoglycerate mutase-like"/>
    <property type="match status" value="1"/>
</dbReference>
<name>K1RHS3_9ZZZZ</name>
<keyword evidence="1" id="KW-0378">Hydrolase</keyword>
<protein>
    <submittedName>
        <fullName evidence="1">Protein containing Phosphoglycerate mutase domain protein</fullName>
        <ecNumber evidence="1">3.1.3.13</ecNumber>
    </submittedName>
</protein>
<dbReference type="EMBL" id="AJWZ01011491">
    <property type="protein sequence ID" value="EKC45018.1"/>
    <property type="molecule type" value="Genomic_DNA"/>
</dbReference>
<dbReference type="Pfam" id="PF00300">
    <property type="entry name" value="His_Phos_1"/>
    <property type="match status" value="1"/>
</dbReference>